<sequence>MSLFLVYTYVHNELNKKNMNINNRLNRLTIVDKQYKLRQLFVENNKSVVQFSRKFKPIKKSAKKPDQAA</sequence>
<evidence type="ECO:0000313" key="1">
    <source>
        <dbReference type="EMBL" id="VEP15061.1"/>
    </source>
</evidence>
<name>A0A563VUW1_9CYAN</name>
<dbReference type="EMBL" id="CAACVJ010000228">
    <property type="protein sequence ID" value="VEP15061.1"/>
    <property type="molecule type" value="Genomic_DNA"/>
</dbReference>
<organism evidence="1 2">
    <name type="scientific">Hyella patelloides LEGE 07179</name>
    <dbReference type="NCBI Taxonomy" id="945734"/>
    <lineage>
        <taxon>Bacteria</taxon>
        <taxon>Bacillati</taxon>
        <taxon>Cyanobacteriota</taxon>
        <taxon>Cyanophyceae</taxon>
        <taxon>Pleurocapsales</taxon>
        <taxon>Hyellaceae</taxon>
        <taxon>Hyella</taxon>
    </lineage>
</organism>
<gene>
    <name evidence="1" type="ORF">H1P_3030004</name>
</gene>
<accession>A0A563VUW1</accession>
<proteinExistence type="predicted"/>
<reference evidence="1 2" key="1">
    <citation type="submission" date="2019-01" db="EMBL/GenBank/DDBJ databases">
        <authorList>
            <person name="Brito A."/>
        </authorList>
    </citation>
    <scope>NUCLEOTIDE SEQUENCE [LARGE SCALE GENOMIC DNA]</scope>
    <source>
        <strain evidence="1">1</strain>
    </source>
</reference>
<dbReference type="Proteomes" id="UP000320055">
    <property type="component" value="Unassembled WGS sequence"/>
</dbReference>
<evidence type="ECO:0000313" key="2">
    <source>
        <dbReference type="Proteomes" id="UP000320055"/>
    </source>
</evidence>
<protein>
    <submittedName>
        <fullName evidence="1">Uncharacterized protein</fullName>
    </submittedName>
</protein>
<dbReference type="AlphaFoldDB" id="A0A563VUW1"/>
<keyword evidence="2" id="KW-1185">Reference proteome</keyword>